<dbReference type="OrthoDB" id="74835at2759"/>
<dbReference type="GO" id="GO:0033962">
    <property type="term" value="P:P-body assembly"/>
    <property type="evidence" value="ECO:0007669"/>
    <property type="project" value="TreeGrafter"/>
</dbReference>
<feature type="region of interest" description="Disordered" evidence="3">
    <location>
        <begin position="215"/>
        <end position="237"/>
    </location>
</feature>
<keyword evidence="5" id="KW-1185">Reference proteome</keyword>
<evidence type="ECO:0000256" key="2">
    <source>
        <dbReference type="ARBA" id="ARBA00022490"/>
    </source>
</evidence>
<dbReference type="InterPro" id="IPR039900">
    <property type="entry name" value="Pat1-like"/>
</dbReference>
<keyword evidence="2" id="KW-0963">Cytoplasm</keyword>
<dbReference type="PANTHER" id="PTHR21551:SF0">
    <property type="entry name" value="PROTEIN ASSOCIATED WITH TOPO II RELATED-1, ISOFORM A"/>
    <property type="match status" value="1"/>
</dbReference>
<comment type="caution">
    <text evidence="4">The sequence shown here is derived from an EMBL/GenBank/DDBJ whole genome shotgun (WGS) entry which is preliminary data.</text>
</comment>
<feature type="region of interest" description="Disordered" evidence="3">
    <location>
        <begin position="51"/>
        <end position="148"/>
    </location>
</feature>
<dbReference type="AlphaFoldDB" id="A0A1W0WLH0"/>
<dbReference type="GO" id="GO:0003723">
    <property type="term" value="F:RNA binding"/>
    <property type="evidence" value="ECO:0007669"/>
    <property type="project" value="TreeGrafter"/>
</dbReference>
<dbReference type="EMBL" id="MTYJ01000079">
    <property type="protein sequence ID" value="OQV16056.1"/>
    <property type="molecule type" value="Genomic_DNA"/>
</dbReference>
<reference evidence="5" key="1">
    <citation type="submission" date="2017-01" db="EMBL/GenBank/DDBJ databases">
        <title>Comparative genomics of anhydrobiosis in the tardigrade Hypsibius dujardini.</title>
        <authorList>
            <person name="Yoshida Y."/>
            <person name="Koutsovoulos G."/>
            <person name="Laetsch D."/>
            <person name="Stevens L."/>
            <person name="Kumar S."/>
            <person name="Horikawa D."/>
            <person name="Ishino K."/>
            <person name="Komine S."/>
            <person name="Tomita M."/>
            <person name="Blaxter M."/>
            <person name="Arakawa K."/>
        </authorList>
    </citation>
    <scope>NUCLEOTIDE SEQUENCE [LARGE SCALE GENOMIC DNA]</scope>
    <source>
        <strain evidence="5">Z151</strain>
    </source>
</reference>
<feature type="region of interest" description="Disordered" evidence="3">
    <location>
        <begin position="1"/>
        <end position="30"/>
    </location>
</feature>
<proteinExistence type="predicted"/>
<feature type="compositionally biased region" description="Polar residues" evidence="3">
    <location>
        <begin position="118"/>
        <end position="132"/>
    </location>
</feature>
<feature type="compositionally biased region" description="Polar residues" evidence="3">
    <location>
        <begin position="54"/>
        <end position="64"/>
    </location>
</feature>
<evidence type="ECO:0000256" key="3">
    <source>
        <dbReference type="SAM" id="MobiDB-lite"/>
    </source>
</evidence>
<dbReference type="Proteomes" id="UP000192578">
    <property type="component" value="Unassembled WGS sequence"/>
</dbReference>
<sequence length="869" mass="97459">MQQDESFFGFETRLPRDMEPPSARASTETLREQQGLLGDAFGELRLDELERRSGSSYNPRSSGASVRDPWASASSELNSIDNREIFSDLHNPQPQQQSSSSYGVRDLGVRSIGGLEPVSSSSHAWQTATSPNFFGEKGDVEDGIPVDLSGLMDDTDSFNSVHNRQEFFNEFTKQTYLPYTPREEPMSMETTSKESSPWGSTAGPFSAFGGSGTWSTAAADEPPTRQVSIDQKPENSREDILSTISRQVPSVVPNVVRTPMTLEELEREFMPAPVQPVVPSTQQTPHHDGVRSPFRQPTNGPAFHHFQSPVPQSMSPDRRGVPPPLPPPSPFGMMDPNNFRHQSPRPLPPGFIPIPGRMPLPGGMPGGRGFPGPPPPMRFPYPQQPPLRGFDPTRGPHPGQFMPIRAFNGMPIRGVGGLGGPMIPPQMLHHMQQQQMGPGFRGPRPLYGQPLRMLPPQQQRHMMSQVFVNQRYMHDNNNNDADYDDDQEVAGWMTEREKDWVIKVQQSQVRTDNPYMDDYYYYVRSLKKATKDASKGLDNFTEQDFILPARMASDQKEERFPANNFEGSLGKVCISSVFNPRKTVDVDAVNIAKNRAPPSNQKRRWFVDPLQKEKGHPKALLLGIEDLYKLVLELQDFSREVAALPEGQREQGIETRRNIINLIFDRLIQGTTPDVRIRSFCDTVKIRKGRELLRRVLPILFKEQLIILTGYCVRALPVLMDVPSDKLEGFDRCLVSVEGSLRDLPLKRLVEMLSPLIDTQHNLVNTAYTGQTLLSQAVKNQFALHFLSIFLARAEDCYDAEWSALSDAEREKWTLLVTYLFISLTKAQAADVACCPSEALREAVSQHIARFPFSPDAVAACRAKLGVKE</sequence>
<feature type="compositionally biased region" description="Low complexity" evidence="3">
    <location>
        <begin position="92"/>
        <end position="101"/>
    </location>
</feature>
<evidence type="ECO:0000256" key="1">
    <source>
        <dbReference type="ARBA" id="ARBA00004201"/>
    </source>
</evidence>
<dbReference type="GO" id="GO:0000932">
    <property type="term" value="C:P-body"/>
    <property type="evidence" value="ECO:0007669"/>
    <property type="project" value="UniProtKB-SubCell"/>
</dbReference>
<evidence type="ECO:0000313" key="4">
    <source>
        <dbReference type="EMBL" id="OQV16056.1"/>
    </source>
</evidence>
<evidence type="ECO:0000313" key="5">
    <source>
        <dbReference type="Proteomes" id="UP000192578"/>
    </source>
</evidence>
<dbReference type="PANTHER" id="PTHR21551">
    <property type="entry name" value="TOPOISOMERASE II-ASSOCIATED PROTEIN PAT1"/>
    <property type="match status" value="1"/>
</dbReference>
<accession>A0A1W0WLH0</accession>
<name>A0A1W0WLH0_HYPEX</name>
<organism evidence="4 5">
    <name type="scientific">Hypsibius exemplaris</name>
    <name type="common">Freshwater tardigrade</name>
    <dbReference type="NCBI Taxonomy" id="2072580"/>
    <lineage>
        <taxon>Eukaryota</taxon>
        <taxon>Metazoa</taxon>
        <taxon>Ecdysozoa</taxon>
        <taxon>Tardigrada</taxon>
        <taxon>Eutardigrada</taxon>
        <taxon>Parachela</taxon>
        <taxon>Hypsibioidea</taxon>
        <taxon>Hypsibiidae</taxon>
        <taxon>Hypsibius</taxon>
    </lineage>
</organism>
<dbReference type="GO" id="GO:0000290">
    <property type="term" value="P:deadenylation-dependent decapping of nuclear-transcribed mRNA"/>
    <property type="evidence" value="ECO:0007669"/>
    <property type="project" value="InterPro"/>
</dbReference>
<evidence type="ECO:0008006" key="6">
    <source>
        <dbReference type="Google" id="ProtNLM"/>
    </source>
</evidence>
<comment type="subcellular location">
    <subcellularLocation>
        <location evidence="1">Cytoplasm</location>
        <location evidence="1">P-body</location>
    </subcellularLocation>
</comment>
<gene>
    <name evidence="4" type="ORF">BV898_09826</name>
</gene>
<protein>
    <recommendedName>
        <fullName evidence="6">Protein PAT1-like protein 1</fullName>
    </recommendedName>
</protein>